<feature type="compositionally biased region" description="Polar residues" evidence="1">
    <location>
        <begin position="306"/>
        <end position="319"/>
    </location>
</feature>
<feature type="region of interest" description="Disordered" evidence="1">
    <location>
        <begin position="419"/>
        <end position="450"/>
    </location>
</feature>
<dbReference type="VEuPathDB" id="FungiDB:SPSK_03172"/>
<feature type="region of interest" description="Disordered" evidence="1">
    <location>
        <begin position="254"/>
        <end position="281"/>
    </location>
</feature>
<gene>
    <name evidence="3" type="ORF">SPSK_03172</name>
</gene>
<dbReference type="Pfam" id="PF25438">
    <property type="entry name" value="DUF7896"/>
    <property type="match status" value="1"/>
</dbReference>
<feature type="compositionally biased region" description="Polar residues" evidence="1">
    <location>
        <begin position="260"/>
        <end position="271"/>
    </location>
</feature>
<evidence type="ECO:0000259" key="2">
    <source>
        <dbReference type="PROSITE" id="PS00028"/>
    </source>
</evidence>
<evidence type="ECO:0000313" key="3">
    <source>
        <dbReference type="EMBL" id="KJR82105.1"/>
    </source>
</evidence>
<name>A0A0F2M020_SPOSC</name>
<dbReference type="EMBL" id="AXCR01000010">
    <property type="protein sequence ID" value="KJR82105.1"/>
    <property type="molecule type" value="Genomic_DNA"/>
</dbReference>
<feature type="compositionally biased region" description="Acidic residues" evidence="1">
    <location>
        <begin position="476"/>
        <end position="486"/>
    </location>
</feature>
<comment type="caution">
    <text evidence="3">The sequence shown here is derived from an EMBL/GenBank/DDBJ whole genome shotgun (WGS) entry which is preliminary data.</text>
</comment>
<protein>
    <recommendedName>
        <fullName evidence="2">C2H2-type domain-containing protein</fullName>
    </recommendedName>
</protein>
<evidence type="ECO:0000256" key="1">
    <source>
        <dbReference type="SAM" id="MobiDB-lite"/>
    </source>
</evidence>
<dbReference type="PANTHER" id="PTHR42031">
    <property type="entry name" value="KEY LIME PATHOGENICITY PROTEIN"/>
    <property type="match status" value="1"/>
</dbReference>
<evidence type="ECO:0000313" key="4">
    <source>
        <dbReference type="Proteomes" id="UP000033710"/>
    </source>
</evidence>
<feature type="compositionally biased region" description="Basic residues" evidence="1">
    <location>
        <begin position="419"/>
        <end position="428"/>
    </location>
</feature>
<feature type="region of interest" description="Disordered" evidence="1">
    <location>
        <begin position="470"/>
        <end position="492"/>
    </location>
</feature>
<dbReference type="AlphaFoldDB" id="A0A0F2M020"/>
<dbReference type="PROSITE" id="PS00028">
    <property type="entry name" value="ZINC_FINGER_C2H2_1"/>
    <property type="match status" value="1"/>
</dbReference>
<organism evidence="3 4">
    <name type="scientific">Sporothrix schenckii 1099-18</name>
    <dbReference type="NCBI Taxonomy" id="1397361"/>
    <lineage>
        <taxon>Eukaryota</taxon>
        <taxon>Fungi</taxon>
        <taxon>Dikarya</taxon>
        <taxon>Ascomycota</taxon>
        <taxon>Pezizomycotina</taxon>
        <taxon>Sordariomycetes</taxon>
        <taxon>Sordariomycetidae</taxon>
        <taxon>Ophiostomatales</taxon>
        <taxon>Ophiostomataceae</taxon>
        <taxon>Sporothrix</taxon>
    </lineage>
</organism>
<dbReference type="PANTHER" id="PTHR42031:SF1">
    <property type="entry name" value="KEY LIME PATHOGENICITY PROTEIN"/>
    <property type="match status" value="1"/>
</dbReference>
<reference evidence="3 4" key="2">
    <citation type="journal article" date="2015" name="Eukaryot. Cell">
        <title>Asexual propagation of a virulent clone complex in a human and feline outbreak of sporotrichosis.</title>
        <authorList>
            <person name="Teixeira Mde M."/>
            <person name="Rodrigues A.M."/>
            <person name="Tsui C.K."/>
            <person name="de Almeida L.G."/>
            <person name="Van Diepeningen A.D."/>
            <person name="van den Ende B.G."/>
            <person name="Fernandes G.F."/>
            <person name="Kano R."/>
            <person name="Hamelin R.C."/>
            <person name="Lopes-Bezerra L.M."/>
            <person name="Vasconcelos A.T."/>
            <person name="de Hoog S."/>
            <person name="de Camargo Z.P."/>
            <person name="Felipe M.S."/>
        </authorList>
    </citation>
    <scope>NUCLEOTIDE SEQUENCE [LARGE SCALE GENOMIC DNA]</scope>
    <source>
        <strain evidence="3 4">1099-18</strain>
    </source>
</reference>
<dbReference type="GeneID" id="27665290"/>
<feature type="domain" description="C2H2-type" evidence="2">
    <location>
        <begin position="344"/>
        <end position="365"/>
    </location>
</feature>
<feature type="compositionally biased region" description="Low complexity" evidence="1">
    <location>
        <begin position="429"/>
        <end position="442"/>
    </location>
</feature>
<reference evidence="3 4" key="1">
    <citation type="journal article" date="2014" name="BMC Genomics">
        <title>Comparative genomics of the major fungal agents of human and animal Sporotrichosis: Sporothrix schenckii and Sporothrix brasiliensis.</title>
        <authorList>
            <person name="Teixeira M.M."/>
            <person name="de Almeida L.G."/>
            <person name="Kubitschek-Barreira P."/>
            <person name="Alves F.L."/>
            <person name="Kioshima E.S."/>
            <person name="Abadio A.K."/>
            <person name="Fernandes L."/>
            <person name="Derengowski L.S."/>
            <person name="Ferreira K.S."/>
            <person name="Souza R.C."/>
            <person name="Ruiz J.C."/>
            <person name="de Andrade N.C."/>
            <person name="Paes H.C."/>
            <person name="Nicola A.M."/>
            <person name="Albuquerque P."/>
            <person name="Gerber A.L."/>
            <person name="Martins V.P."/>
            <person name="Peconick L.D."/>
            <person name="Neto A.V."/>
            <person name="Chaucanez C.B."/>
            <person name="Silva P.A."/>
            <person name="Cunha O.L."/>
            <person name="de Oliveira F.F."/>
            <person name="dos Santos T.C."/>
            <person name="Barros A.L."/>
            <person name="Soares M.A."/>
            <person name="de Oliveira L.M."/>
            <person name="Marini M.M."/>
            <person name="Villalobos-Duno H."/>
            <person name="Cunha M.M."/>
            <person name="de Hoog S."/>
            <person name="da Silveira J.F."/>
            <person name="Henrissat B."/>
            <person name="Nino-Vega G.A."/>
            <person name="Cisalpino P.S."/>
            <person name="Mora-Montes H.M."/>
            <person name="Almeida S.R."/>
            <person name="Stajich J.E."/>
            <person name="Lopes-Bezerra L.M."/>
            <person name="Vasconcelos A.T."/>
            <person name="Felipe M.S."/>
        </authorList>
    </citation>
    <scope>NUCLEOTIDE SEQUENCE [LARGE SCALE GENOMIC DNA]</scope>
    <source>
        <strain evidence="3 4">1099-18</strain>
    </source>
</reference>
<sequence length="657" mass="70669">MAPSLSSPYSVVPSMGSQPHALARRHFSQPHILSYMSSPRGTHDLADMGFDGIGMEPAHYLRTRGIYEDPGQIPVSTSEKMQSVPAGHLQTDFSTMNNATALHSLPSSCGSLTEDTTFDTALSGHHSDRYSDNMSAPLQMAHADSQGSFLDPFGYAAGSSLAMSYSKSVGTEGSLANSYCVSDDDVRGIGSRYFSAGQASHDLEASPGPTYSLEAAQAMERSDTHNSYSSLGLNPADAATFALADYTGPQHVSADMERSVSGTSARSNTSLRMRAKSSLRRQLDNASKIQIQPKMAALTRPVVPSRHSSSDSVMETASGTSAKVEITKAKRERPKSQKLFCDLCTLCPEGFRGDHELRRHKLSKHSTTVKKWRCRDPHMDGIESSITATRPLSDCKHCKQGKAYGMYYNAAAHLRRAHFKRKTSRKRSSAASAVDSSASNPDADGDGGWPPMHALKKWMVEITITEDQVTSVTEAGDADEEEEDSFNEVQDLQASEDVTGNMDASTGTDMGDIPNYTYFGMGMGLAFPQAFPQDAVTALAVAAGGDAAGLKNVHSAKLQAEMPRLDQSAMYTQASGLVSSAHFLESQSNSSYLLREMSGLESSWFMSSPSGTTITQGTAHPFLSEQHQLDATAFGYSQQYAPSDPLEFDLVPLGGSI</sequence>
<dbReference type="Proteomes" id="UP000033710">
    <property type="component" value="Unassembled WGS sequence"/>
</dbReference>
<proteinExistence type="predicted"/>
<dbReference type="InterPro" id="IPR013087">
    <property type="entry name" value="Znf_C2H2_type"/>
</dbReference>
<dbReference type="RefSeq" id="XP_016584781.1">
    <property type="nucleotide sequence ID" value="XM_016730013.1"/>
</dbReference>
<dbReference type="InterPro" id="IPR057218">
    <property type="entry name" value="DUF7896"/>
</dbReference>
<dbReference type="OrthoDB" id="5377599at2759"/>
<accession>A0A0F2M020</accession>
<dbReference type="KEGG" id="ssck:SPSK_03172"/>
<feature type="region of interest" description="Disordered" evidence="1">
    <location>
        <begin position="297"/>
        <end position="319"/>
    </location>
</feature>